<comment type="caution">
    <text evidence="1">The sequence shown here is derived from an EMBL/GenBank/DDBJ whole genome shotgun (WGS) entry which is preliminary data.</text>
</comment>
<protein>
    <submittedName>
        <fullName evidence="1">Uncharacterized protein</fullName>
    </submittedName>
</protein>
<dbReference type="EMBL" id="JAOYFB010000039">
    <property type="protein sequence ID" value="KAK4031123.1"/>
    <property type="molecule type" value="Genomic_DNA"/>
</dbReference>
<keyword evidence="2" id="KW-1185">Reference proteome</keyword>
<accession>A0ABR0B180</accession>
<organism evidence="1 2">
    <name type="scientific">Daphnia magna</name>
    <dbReference type="NCBI Taxonomy" id="35525"/>
    <lineage>
        <taxon>Eukaryota</taxon>
        <taxon>Metazoa</taxon>
        <taxon>Ecdysozoa</taxon>
        <taxon>Arthropoda</taxon>
        <taxon>Crustacea</taxon>
        <taxon>Branchiopoda</taxon>
        <taxon>Diplostraca</taxon>
        <taxon>Cladocera</taxon>
        <taxon>Anomopoda</taxon>
        <taxon>Daphniidae</taxon>
        <taxon>Daphnia</taxon>
    </lineage>
</organism>
<sequence length="134" mass="14559">MDFSGTPFARAFEPAAPRVECELKTLVSIPLSRSWSLIHLLIVQLVTGLGGFVEPMNKLLLFASFLRDAVLAMLIEGSWIEAISPPLNIVVRAINVAAFLEIWIRDGSMVADTSKKASTMDGSQVVTYLGFGGF</sequence>
<name>A0ABR0B180_9CRUS</name>
<proteinExistence type="predicted"/>
<gene>
    <name evidence="1" type="ORF">OUZ56_024663</name>
</gene>
<evidence type="ECO:0000313" key="1">
    <source>
        <dbReference type="EMBL" id="KAK4031123.1"/>
    </source>
</evidence>
<reference evidence="1 2" key="1">
    <citation type="journal article" date="2023" name="Nucleic Acids Res.">
        <title>The hologenome of Daphnia magna reveals possible DNA methylation and microbiome-mediated evolution of the host genome.</title>
        <authorList>
            <person name="Chaturvedi A."/>
            <person name="Li X."/>
            <person name="Dhandapani V."/>
            <person name="Marshall H."/>
            <person name="Kissane S."/>
            <person name="Cuenca-Cambronero M."/>
            <person name="Asole G."/>
            <person name="Calvet F."/>
            <person name="Ruiz-Romero M."/>
            <person name="Marangio P."/>
            <person name="Guigo R."/>
            <person name="Rago D."/>
            <person name="Mirbahai L."/>
            <person name="Eastwood N."/>
            <person name="Colbourne J.K."/>
            <person name="Zhou J."/>
            <person name="Mallon E."/>
            <person name="Orsini L."/>
        </authorList>
    </citation>
    <scope>NUCLEOTIDE SEQUENCE [LARGE SCALE GENOMIC DNA]</scope>
    <source>
        <strain evidence="1">LRV0_1</strain>
    </source>
</reference>
<evidence type="ECO:0000313" key="2">
    <source>
        <dbReference type="Proteomes" id="UP001234178"/>
    </source>
</evidence>
<dbReference type="Proteomes" id="UP001234178">
    <property type="component" value="Unassembled WGS sequence"/>
</dbReference>